<comment type="subcellular location">
    <subcellularLocation>
        <location evidence="1">Secreted</location>
        <location evidence="1">Extracellular space</location>
    </subcellularLocation>
</comment>
<dbReference type="Proteomes" id="UP001231518">
    <property type="component" value="Chromosome 4"/>
</dbReference>
<dbReference type="GO" id="GO:0004252">
    <property type="term" value="F:serine-type endopeptidase activity"/>
    <property type="evidence" value="ECO:0007669"/>
    <property type="project" value="InterPro"/>
</dbReference>
<sequence length="303" mass="33229">MKTAFRSIGNMKALVMTWLTLAAVISVTTGFMPDLEDITAFQYLKKIGIPLATKLREAEEQSDQNPYRIVGGHYSYIIYFPYQVGLIAVTPDGDAICGGSLISKTRVLTAGHCWFDGETQAWKFKVVLGSTRLYGNDGIRFDTALVITHPQFSPPITNDIAMILLPHTVEYSSTISPIALPSGKERNQSFVGWVGMASGYGFISDTDSVDNERYLSYVYLPLVSRQQCYPFQDIDFSKQVCASGEGGRSTCQGDSGGPIVVNSNNRRVLVGIVSFGSSSGCQKGYPSVYTRVSAYLNWITLIL</sequence>
<dbReference type="Gene3D" id="2.40.10.10">
    <property type="entry name" value="Trypsin-like serine proteases"/>
    <property type="match status" value="1"/>
</dbReference>
<keyword evidence="2" id="KW-0964">Secreted</keyword>
<evidence type="ECO:0000256" key="12">
    <source>
        <dbReference type="SAM" id="SignalP"/>
    </source>
</evidence>
<dbReference type="GO" id="GO:0090729">
    <property type="term" value="F:toxin activity"/>
    <property type="evidence" value="ECO:0007669"/>
    <property type="project" value="UniProtKB-KW"/>
</dbReference>
<evidence type="ECO:0000313" key="15">
    <source>
        <dbReference type="Proteomes" id="UP001231518"/>
    </source>
</evidence>
<evidence type="ECO:0000256" key="3">
    <source>
        <dbReference type="ARBA" id="ARBA00022656"/>
    </source>
</evidence>
<dbReference type="PRINTS" id="PR00722">
    <property type="entry name" value="CHYMOTRYPSIN"/>
</dbReference>
<accession>A0AAD7YFR8</accession>
<evidence type="ECO:0000256" key="6">
    <source>
        <dbReference type="ARBA" id="ARBA00023180"/>
    </source>
</evidence>
<dbReference type="Pfam" id="PF00089">
    <property type="entry name" value="Trypsin"/>
    <property type="match status" value="1"/>
</dbReference>
<evidence type="ECO:0000313" key="14">
    <source>
        <dbReference type="EMBL" id="KAJ8713394.1"/>
    </source>
</evidence>
<dbReference type="GO" id="GO:0006508">
    <property type="term" value="P:proteolysis"/>
    <property type="evidence" value="ECO:0007669"/>
    <property type="project" value="UniProtKB-KW"/>
</dbReference>
<dbReference type="FunFam" id="2.40.10.10:FF:000068">
    <property type="entry name" value="transmembrane protease serine 2"/>
    <property type="match status" value="1"/>
</dbReference>
<keyword evidence="4 12" id="KW-0732">Signal</keyword>
<keyword evidence="7" id="KW-1199">Hemostasis impairing toxin</keyword>
<organism evidence="14 15">
    <name type="scientific">Mythimna separata</name>
    <name type="common">Oriental armyworm</name>
    <name type="synonym">Pseudaletia separata</name>
    <dbReference type="NCBI Taxonomy" id="271217"/>
    <lineage>
        <taxon>Eukaryota</taxon>
        <taxon>Metazoa</taxon>
        <taxon>Ecdysozoa</taxon>
        <taxon>Arthropoda</taxon>
        <taxon>Hexapoda</taxon>
        <taxon>Insecta</taxon>
        <taxon>Pterygota</taxon>
        <taxon>Neoptera</taxon>
        <taxon>Endopterygota</taxon>
        <taxon>Lepidoptera</taxon>
        <taxon>Glossata</taxon>
        <taxon>Ditrysia</taxon>
        <taxon>Noctuoidea</taxon>
        <taxon>Noctuidae</taxon>
        <taxon>Noctuinae</taxon>
        <taxon>Hadenini</taxon>
        <taxon>Mythimna</taxon>
    </lineage>
</organism>
<keyword evidence="11" id="KW-0378">Hydrolase</keyword>
<evidence type="ECO:0000256" key="8">
    <source>
        <dbReference type="ARBA" id="ARBA00024195"/>
    </source>
</evidence>
<dbReference type="EMBL" id="JARGEI010000020">
    <property type="protein sequence ID" value="KAJ8713394.1"/>
    <property type="molecule type" value="Genomic_DNA"/>
</dbReference>
<keyword evidence="5" id="KW-1015">Disulfide bond</keyword>
<dbReference type="AlphaFoldDB" id="A0AAD7YFR8"/>
<dbReference type="InterPro" id="IPR018114">
    <property type="entry name" value="TRYPSIN_HIS"/>
</dbReference>
<dbReference type="PROSITE" id="PS00135">
    <property type="entry name" value="TRYPSIN_SER"/>
    <property type="match status" value="1"/>
</dbReference>
<keyword evidence="11" id="KW-0720">Serine protease</keyword>
<gene>
    <name evidence="14" type="ORF">PYW07_013764</name>
</gene>
<evidence type="ECO:0000256" key="4">
    <source>
        <dbReference type="ARBA" id="ARBA00022729"/>
    </source>
</evidence>
<dbReference type="SMART" id="SM00020">
    <property type="entry name" value="Tryp_SPc"/>
    <property type="match status" value="1"/>
</dbReference>
<evidence type="ECO:0000256" key="7">
    <source>
        <dbReference type="ARBA" id="ARBA00023240"/>
    </source>
</evidence>
<feature type="signal peptide" evidence="12">
    <location>
        <begin position="1"/>
        <end position="30"/>
    </location>
</feature>
<evidence type="ECO:0000259" key="13">
    <source>
        <dbReference type="PROSITE" id="PS50240"/>
    </source>
</evidence>
<evidence type="ECO:0000256" key="11">
    <source>
        <dbReference type="RuleBase" id="RU363034"/>
    </source>
</evidence>
<dbReference type="PROSITE" id="PS00134">
    <property type="entry name" value="TRYPSIN_HIS"/>
    <property type="match status" value="1"/>
</dbReference>
<dbReference type="InterPro" id="IPR009003">
    <property type="entry name" value="Peptidase_S1_PA"/>
</dbReference>
<keyword evidence="15" id="KW-1185">Reference proteome</keyword>
<feature type="domain" description="Peptidase S1" evidence="13">
    <location>
        <begin position="69"/>
        <end position="303"/>
    </location>
</feature>
<dbReference type="InterPro" id="IPR051487">
    <property type="entry name" value="Ser/Thr_Proteases_Immune/Dev"/>
</dbReference>
<dbReference type="InterPro" id="IPR001254">
    <property type="entry name" value="Trypsin_dom"/>
</dbReference>
<comment type="function">
    <text evidence="9">Fibrinolytic activity; shows preferential cleavage of Arg-Gly bonds in all three fibrinogen chains. Contact with the caterpillars causes severe bleeding, due the anticoagulant effect of the protein.</text>
</comment>
<dbReference type="CDD" id="cd00190">
    <property type="entry name" value="Tryp_SPc"/>
    <property type="match status" value="1"/>
</dbReference>
<protein>
    <recommendedName>
        <fullName evidence="13">Peptidase S1 domain-containing protein</fullName>
    </recommendedName>
</protein>
<reference evidence="14" key="1">
    <citation type="submission" date="2023-03" db="EMBL/GenBank/DDBJ databases">
        <title>Chromosome-level genomes of two armyworms, Mythimna separata and Mythimna loreyi, provide insights into the biosynthesis and reception of sex pheromones.</title>
        <authorList>
            <person name="Zhao H."/>
        </authorList>
    </citation>
    <scope>NUCLEOTIDE SEQUENCE</scope>
    <source>
        <strain evidence="14">BeijingLab</strain>
        <tissue evidence="14">Pupa</tissue>
    </source>
</reference>
<dbReference type="SUPFAM" id="SSF50494">
    <property type="entry name" value="Trypsin-like serine proteases"/>
    <property type="match status" value="1"/>
</dbReference>
<dbReference type="InterPro" id="IPR043504">
    <property type="entry name" value="Peptidase_S1_PA_chymotrypsin"/>
</dbReference>
<name>A0AAD7YFR8_MYTSE</name>
<proteinExistence type="inferred from homology"/>
<dbReference type="PANTHER" id="PTHR24256">
    <property type="entry name" value="TRYPTASE-RELATED"/>
    <property type="match status" value="1"/>
</dbReference>
<evidence type="ECO:0000256" key="9">
    <source>
        <dbReference type="ARBA" id="ARBA00055534"/>
    </source>
</evidence>
<dbReference type="FunFam" id="2.40.10.10:FF:000054">
    <property type="entry name" value="Complement C1r subcomponent"/>
    <property type="match status" value="1"/>
</dbReference>
<keyword evidence="11" id="KW-0645">Protease</keyword>
<keyword evidence="3" id="KW-0800">Toxin</keyword>
<dbReference type="GO" id="GO:0005576">
    <property type="term" value="C:extracellular region"/>
    <property type="evidence" value="ECO:0007669"/>
    <property type="project" value="UniProtKB-SubCell"/>
</dbReference>
<evidence type="ECO:0000256" key="1">
    <source>
        <dbReference type="ARBA" id="ARBA00004239"/>
    </source>
</evidence>
<comment type="caution">
    <text evidence="14">The sequence shown here is derived from an EMBL/GenBank/DDBJ whole genome shotgun (WGS) entry which is preliminary data.</text>
</comment>
<evidence type="ECO:0000256" key="5">
    <source>
        <dbReference type="ARBA" id="ARBA00023157"/>
    </source>
</evidence>
<evidence type="ECO:0000256" key="2">
    <source>
        <dbReference type="ARBA" id="ARBA00022525"/>
    </source>
</evidence>
<dbReference type="PROSITE" id="PS50240">
    <property type="entry name" value="TRYPSIN_DOM"/>
    <property type="match status" value="1"/>
</dbReference>
<comment type="similarity">
    <text evidence="8">Belongs to the peptidase S1 family. CLIP subfamily.</text>
</comment>
<feature type="chain" id="PRO_5041984913" description="Peptidase S1 domain-containing protein" evidence="12">
    <location>
        <begin position="31"/>
        <end position="303"/>
    </location>
</feature>
<dbReference type="InterPro" id="IPR001314">
    <property type="entry name" value="Peptidase_S1A"/>
</dbReference>
<keyword evidence="6" id="KW-0325">Glycoprotein</keyword>
<evidence type="ECO:0000256" key="10">
    <source>
        <dbReference type="ARBA" id="ARBA00084094"/>
    </source>
</evidence>
<keyword evidence="10" id="KW-1205">Fibrinolytic toxin</keyword>
<dbReference type="InterPro" id="IPR033116">
    <property type="entry name" value="TRYPSIN_SER"/>
</dbReference>